<dbReference type="InterPro" id="IPR009030">
    <property type="entry name" value="Growth_fac_rcpt_cys_sf"/>
</dbReference>
<name>A0A9J6BPG1_POLVA</name>
<evidence type="ECO:0000256" key="4">
    <source>
        <dbReference type="ARBA" id="ARBA00022530"/>
    </source>
</evidence>
<dbReference type="OrthoDB" id="10022113at2759"/>
<keyword evidence="3" id="KW-0964">Secreted</keyword>
<dbReference type="Pfam" id="PF07645">
    <property type="entry name" value="EGF_CA"/>
    <property type="match status" value="10"/>
</dbReference>
<evidence type="ECO:0000256" key="6">
    <source>
        <dbReference type="ARBA" id="ARBA00022729"/>
    </source>
</evidence>
<dbReference type="GO" id="GO:0005509">
    <property type="term" value="F:calcium ion binding"/>
    <property type="evidence" value="ECO:0007669"/>
    <property type="project" value="InterPro"/>
</dbReference>
<keyword evidence="5 11" id="KW-0245">EGF-like domain</keyword>
<dbReference type="SUPFAM" id="SSF57184">
    <property type="entry name" value="Growth factor receptor domain"/>
    <property type="match status" value="4"/>
</dbReference>
<evidence type="ECO:0000256" key="2">
    <source>
        <dbReference type="ARBA" id="ARBA00006127"/>
    </source>
</evidence>
<reference evidence="14" key="1">
    <citation type="submission" date="2021-03" db="EMBL/GenBank/DDBJ databases">
        <title>Chromosome level genome of the anhydrobiotic midge Polypedilum vanderplanki.</title>
        <authorList>
            <person name="Yoshida Y."/>
            <person name="Kikawada T."/>
            <person name="Gusev O."/>
        </authorList>
    </citation>
    <scope>NUCLEOTIDE SEQUENCE</scope>
    <source>
        <strain evidence="14">NIAS01</strain>
        <tissue evidence="14">Whole body or cell culture</tissue>
    </source>
</reference>
<evidence type="ECO:0000256" key="9">
    <source>
        <dbReference type="ARBA" id="ARBA00023157"/>
    </source>
</evidence>
<dbReference type="PROSITE" id="PS01187">
    <property type="entry name" value="EGF_CA"/>
    <property type="match status" value="4"/>
</dbReference>
<feature type="domain" description="EGF-like" evidence="13">
    <location>
        <begin position="662"/>
        <end position="702"/>
    </location>
</feature>
<evidence type="ECO:0000256" key="8">
    <source>
        <dbReference type="ARBA" id="ARBA00022837"/>
    </source>
</evidence>
<dbReference type="EMBL" id="JADBJN010000003">
    <property type="protein sequence ID" value="KAG5671589.1"/>
    <property type="molecule type" value="Genomic_DNA"/>
</dbReference>
<dbReference type="Pfam" id="PF12662">
    <property type="entry name" value="cEGF"/>
    <property type="match status" value="2"/>
</dbReference>
<protein>
    <recommendedName>
        <fullName evidence="13">EGF-like domain-containing protein</fullName>
    </recommendedName>
</protein>
<keyword evidence="15" id="KW-1185">Reference proteome</keyword>
<keyword evidence="7" id="KW-0677">Repeat</keyword>
<dbReference type="AlphaFoldDB" id="A0A9J6BPG1"/>
<organism evidence="14 15">
    <name type="scientific">Polypedilum vanderplanki</name>
    <name type="common">Sleeping chironomid midge</name>
    <dbReference type="NCBI Taxonomy" id="319348"/>
    <lineage>
        <taxon>Eukaryota</taxon>
        <taxon>Metazoa</taxon>
        <taxon>Ecdysozoa</taxon>
        <taxon>Arthropoda</taxon>
        <taxon>Hexapoda</taxon>
        <taxon>Insecta</taxon>
        <taxon>Pterygota</taxon>
        <taxon>Neoptera</taxon>
        <taxon>Endopterygota</taxon>
        <taxon>Diptera</taxon>
        <taxon>Nematocera</taxon>
        <taxon>Chironomoidea</taxon>
        <taxon>Chironomidae</taxon>
        <taxon>Chironominae</taxon>
        <taxon>Polypedilum</taxon>
        <taxon>Polypedilum</taxon>
    </lineage>
</organism>
<evidence type="ECO:0000256" key="3">
    <source>
        <dbReference type="ARBA" id="ARBA00022525"/>
    </source>
</evidence>
<evidence type="ECO:0000256" key="12">
    <source>
        <dbReference type="SAM" id="SignalP"/>
    </source>
</evidence>
<feature type="signal peptide" evidence="12">
    <location>
        <begin position="1"/>
        <end position="24"/>
    </location>
</feature>
<dbReference type="InterPro" id="IPR000742">
    <property type="entry name" value="EGF"/>
</dbReference>
<dbReference type="SMART" id="SM00179">
    <property type="entry name" value="EGF_CA"/>
    <property type="match status" value="13"/>
</dbReference>
<dbReference type="PANTHER" id="PTHR24050:SF27">
    <property type="entry name" value="FIBRILLIN-1"/>
    <property type="match status" value="1"/>
</dbReference>
<dbReference type="FunFam" id="2.10.25.10:FF:000038">
    <property type="entry name" value="Fibrillin 2"/>
    <property type="match status" value="2"/>
</dbReference>
<dbReference type="InterPro" id="IPR018097">
    <property type="entry name" value="EGF_Ca-bd_CS"/>
</dbReference>
<evidence type="ECO:0000256" key="5">
    <source>
        <dbReference type="ARBA" id="ARBA00022536"/>
    </source>
</evidence>
<evidence type="ECO:0000256" key="1">
    <source>
        <dbReference type="ARBA" id="ARBA00004498"/>
    </source>
</evidence>
<evidence type="ECO:0000256" key="7">
    <source>
        <dbReference type="ARBA" id="ARBA00022737"/>
    </source>
</evidence>
<evidence type="ECO:0000313" key="15">
    <source>
        <dbReference type="Proteomes" id="UP001107558"/>
    </source>
</evidence>
<keyword evidence="9" id="KW-1015">Disulfide bond</keyword>
<feature type="chain" id="PRO_5039939774" description="EGF-like domain-containing protein" evidence="12">
    <location>
        <begin position="25"/>
        <end position="968"/>
    </location>
</feature>
<dbReference type="InterPro" id="IPR049883">
    <property type="entry name" value="NOTCH1_EGF-like"/>
</dbReference>
<dbReference type="PROSITE" id="PS01186">
    <property type="entry name" value="EGF_2"/>
    <property type="match status" value="5"/>
</dbReference>
<dbReference type="PANTHER" id="PTHR24050">
    <property type="entry name" value="PA14 DOMAIN-CONTAINING PROTEIN"/>
    <property type="match status" value="1"/>
</dbReference>
<dbReference type="SMART" id="SM00181">
    <property type="entry name" value="EGF"/>
    <property type="match status" value="11"/>
</dbReference>
<dbReference type="PROSITE" id="PS00010">
    <property type="entry name" value="ASX_HYDROXYL"/>
    <property type="match status" value="5"/>
</dbReference>
<dbReference type="FunFam" id="2.10.25.10:FF:000005">
    <property type="entry name" value="Fibrillin 2"/>
    <property type="match status" value="1"/>
</dbReference>
<dbReference type="InterPro" id="IPR001881">
    <property type="entry name" value="EGF-like_Ca-bd_dom"/>
</dbReference>
<dbReference type="Proteomes" id="UP001107558">
    <property type="component" value="Chromosome 3"/>
</dbReference>
<feature type="domain" description="EGF-like" evidence="13">
    <location>
        <begin position="620"/>
        <end position="661"/>
    </location>
</feature>
<sequence>MMQVNCDSLYVFYAFVIFFATSAAVDIESIVSQCCNEGNEWGAQRKHCNEYKFNLDKNIVPAGLHGLCLSTVEICCAKQHRIFQCTAGAVAAKSSSSCDNNSDNYGTEFFKDCCEACKIGLVIGSTNHQCSSENSLFGSPWDDIIEDCCTDIRESDTDETHSDSDEKNICQQIDNLCTQICVPTDDSYVCRCEAGYELLEDKITCVKKTNVIDNEIPQSLNKSDPLGRETDCPIGTIYDSSTQECEDINECETGEATCDINNQACLNTIGSYKCLDILTKVSNCDDGYRYQARIDQCVDINECSEGTDDCDRQTQLCLNTLGGYKCQQKVVEKCLHGLRENPVTKLCEDINECLDPDSCDENYRCVNTVGAFECIPLIKTGSTSLLPAKPPTVLKCAQGYHLVRDQCVDIDECNYDREACDTNQICTNLPGAFRCDCKVGFVLDSLTNACEDINECQINLHECLETQRCDNTIGSYRCIRTQSCGTGYTFNAETQFCDDDDECALNRHNCFEPYECFNTKGNFRCIKKTTTTSTTTTTARPANYYSKYTTERYTTPLTYCPPGFERNNLGACVDINECEVRNPCARSQKCVNTNGAYRCLNSITCQNGFELNADGSQCIDIDECATREAICGPQQTCKNKPGGYACVCPAGFVSTNNRNCEDINECEYYKDRRPCPSNADCINSIGSYHCHCKAGFKNEVNDDRKCIDVDECVEYPGLCQHRCVNYWGSYKCGCESGFKLNPNNRTCDDIDECEVHRTYRLCVGICENIPGSYRCTCPEGYRIGADTRSCEDIDECRETPGICRGDEICTNLRGSYRCIPILCPYGYMRDPDRNNRCKRISMLCDHDDYDCFRKPTSYSYNFISMVPNMTVPITGTGLFNLQTTVWSQNLEFDLKIESIHSPPGVERATDHFFSLRKVPQGVTLQLLRPLDGPQDIELELTMNVFTQDRTPSGSSVAKIFILVSEYPY</sequence>
<evidence type="ECO:0000313" key="14">
    <source>
        <dbReference type="EMBL" id="KAG5671589.1"/>
    </source>
</evidence>
<dbReference type="InterPro" id="IPR055088">
    <property type="entry name" value="Fibulin_C"/>
</dbReference>
<feature type="domain" description="EGF-like" evidence="13">
    <location>
        <begin position="749"/>
        <end position="791"/>
    </location>
</feature>
<dbReference type="FunFam" id="2.10.25.10:FF:000240">
    <property type="entry name" value="Vitamin K-dependent protein S"/>
    <property type="match status" value="1"/>
</dbReference>
<dbReference type="SUPFAM" id="SSF57196">
    <property type="entry name" value="EGF/Laminin"/>
    <property type="match status" value="1"/>
</dbReference>
<keyword evidence="8" id="KW-0106">Calcium</keyword>
<keyword evidence="4" id="KW-0272">Extracellular matrix</keyword>
<comment type="similarity">
    <text evidence="2">Belongs to the fibulin family.</text>
</comment>
<feature type="domain" description="EGF-like" evidence="13">
    <location>
        <begin position="708"/>
        <end position="748"/>
    </location>
</feature>
<dbReference type="InterPro" id="IPR052235">
    <property type="entry name" value="Nephronectin_domain"/>
</dbReference>
<dbReference type="PROSITE" id="PS50026">
    <property type="entry name" value="EGF_3"/>
    <property type="match status" value="5"/>
</dbReference>
<dbReference type="Gene3D" id="2.10.25.10">
    <property type="entry name" value="Laminin"/>
    <property type="match status" value="13"/>
</dbReference>
<evidence type="ECO:0000256" key="11">
    <source>
        <dbReference type="PROSITE-ProRule" id="PRU00076"/>
    </source>
</evidence>
<proteinExistence type="inferred from homology"/>
<evidence type="ECO:0000256" key="10">
    <source>
        <dbReference type="ARBA" id="ARBA00023180"/>
    </source>
</evidence>
<dbReference type="InterPro" id="IPR000152">
    <property type="entry name" value="EGF-type_Asp/Asn_hydroxyl_site"/>
</dbReference>
<comment type="caution">
    <text evidence="11">Lacks conserved residue(s) required for the propagation of feature annotation.</text>
</comment>
<keyword evidence="10" id="KW-0325">Glycoprotein</keyword>
<feature type="domain" description="EGF-like" evidence="13">
    <location>
        <begin position="409"/>
        <end position="451"/>
    </location>
</feature>
<comment type="caution">
    <text evidence="14">The sequence shown here is derived from an EMBL/GenBank/DDBJ whole genome shotgun (WGS) entry which is preliminary data.</text>
</comment>
<comment type="subcellular location">
    <subcellularLocation>
        <location evidence="1">Secreted</location>
        <location evidence="1">Extracellular space</location>
        <location evidence="1">Extracellular matrix</location>
    </subcellularLocation>
</comment>
<dbReference type="FunFam" id="2.10.25.10:FF:000139">
    <property type="entry name" value="Fibulin-1"/>
    <property type="match status" value="1"/>
</dbReference>
<dbReference type="Pfam" id="PF22914">
    <property type="entry name" value="Fibulin_C"/>
    <property type="match status" value="1"/>
</dbReference>
<dbReference type="InterPro" id="IPR026823">
    <property type="entry name" value="cEGF"/>
</dbReference>
<keyword evidence="6 12" id="KW-0732">Signal</keyword>
<gene>
    <name evidence="14" type="ORF">PVAND_001782</name>
</gene>
<evidence type="ECO:0000259" key="13">
    <source>
        <dbReference type="PROSITE" id="PS50026"/>
    </source>
</evidence>
<accession>A0A9J6BPG1</accession>
<dbReference type="CDD" id="cd00054">
    <property type="entry name" value="EGF_CA"/>
    <property type="match status" value="6"/>
</dbReference>